<dbReference type="InterPro" id="IPR052021">
    <property type="entry name" value="Type-I_RS_S_subunit"/>
</dbReference>
<keyword evidence="2" id="KW-0680">Restriction system</keyword>
<dbReference type="OrthoDB" id="9816225at2"/>
<dbReference type="Proteomes" id="UP000182360">
    <property type="component" value="Unassembled WGS sequence"/>
</dbReference>
<protein>
    <submittedName>
        <fullName evidence="5">Type I restriction modification DNA specificity domain-containing protein</fullName>
    </submittedName>
</protein>
<organism evidence="5 6">
    <name type="scientific">Treponema bryantii</name>
    <dbReference type="NCBI Taxonomy" id="163"/>
    <lineage>
        <taxon>Bacteria</taxon>
        <taxon>Pseudomonadati</taxon>
        <taxon>Spirochaetota</taxon>
        <taxon>Spirochaetia</taxon>
        <taxon>Spirochaetales</taxon>
        <taxon>Treponemataceae</taxon>
        <taxon>Treponema</taxon>
    </lineage>
</organism>
<name>A0A1H9A2W0_9SPIR</name>
<evidence type="ECO:0000313" key="6">
    <source>
        <dbReference type="Proteomes" id="UP000182360"/>
    </source>
</evidence>
<comment type="similarity">
    <text evidence="1">Belongs to the type-I restriction system S methylase family.</text>
</comment>
<dbReference type="EMBL" id="FOFU01000001">
    <property type="protein sequence ID" value="SEP70955.1"/>
    <property type="molecule type" value="Genomic_DNA"/>
</dbReference>
<dbReference type="GO" id="GO:0003677">
    <property type="term" value="F:DNA binding"/>
    <property type="evidence" value="ECO:0007669"/>
    <property type="project" value="UniProtKB-KW"/>
</dbReference>
<dbReference type="AlphaFoldDB" id="A0A1H9A2W0"/>
<dbReference type="InterPro" id="IPR044946">
    <property type="entry name" value="Restrct_endonuc_typeI_TRD_sf"/>
</dbReference>
<dbReference type="InterPro" id="IPR000055">
    <property type="entry name" value="Restrct_endonuc_typeI_TRD"/>
</dbReference>
<dbReference type="PANTHER" id="PTHR30408">
    <property type="entry name" value="TYPE-1 RESTRICTION ENZYME ECOKI SPECIFICITY PROTEIN"/>
    <property type="match status" value="1"/>
</dbReference>
<evidence type="ECO:0000256" key="3">
    <source>
        <dbReference type="ARBA" id="ARBA00023125"/>
    </source>
</evidence>
<feature type="domain" description="Type I restriction modification DNA specificity" evidence="4">
    <location>
        <begin position="56"/>
        <end position="170"/>
    </location>
</feature>
<keyword evidence="6" id="KW-1185">Reference proteome</keyword>
<dbReference type="RefSeq" id="WP_074640033.1">
    <property type="nucleotide sequence ID" value="NZ_FOFU01000001.1"/>
</dbReference>
<accession>A0A1H9A2W0</accession>
<reference evidence="5 6" key="1">
    <citation type="submission" date="2016-10" db="EMBL/GenBank/DDBJ databases">
        <authorList>
            <person name="de Groot N.N."/>
        </authorList>
    </citation>
    <scope>NUCLEOTIDE SEQUENCE [LARGE SCALE GENOMIC DNA]</scope>
    <source>
        <strain evidence="5 6">B25</strain>
    </source>
</reference>
<dbReference type="PANTHER" id="PTHR30408:SF12">
    <property type="entry name" value="TYPE I RESTRICTION ENZYME MJAVIII SPECIFICITY SUBUNIT"/>
    <property type="match status" value="1"/>
</dbReference>
<evidence type="ECO:0000256" key="1">
    <source>
        <dbReference type="ARBA" id="ARBA00010923"/>
    </source>
</evidence>
<sequence length="199" mass="22972">MQLGCCAEIRSGLVLSRKQARVKTENRYSLLTLKSIKPDATVSERDLGVFDAVESLNKEYLTEIGDVIVRTSMPYTSVLIDKKTYGMVVSSNFVIIRCYTDKLLPEYLFWLLNTETVKRDIFKNSAGNMLAAIKPQYFCDLDIELPSLREQKLIADFNMTARKELELLERLKTEKEKLYQFCLEDKNFEFIINKKGAVK</sequence>
<evidence type="ECO:0000313" key="5">
    <source>
        <dbReference type="EMBL" id="SEP70955.1"/>
    </source>
</evidence>
<dbReference type="GO" id="GO:0009307">
    <property type="term" value="P:DNA restriction-modification system"/>
    <property type="evidence" value="ECO:0007669"/>
    <property type="project" value="UniProtKB-KW"/>
</dbReference>
<dbReference type="SUPFAM" id="SSF116734">
    <property type="entry name" value="DNA methylase specificity domain"/>
    <property type="match status" value="1"/>
</dbReference>
<evidence type="ECO:0000259" key="4">
    <source>
        <dbReference type="Pfam" id="PF01420"/>
    </source>
</evidence>
<evidence type="ECO:0000256" key="2">
    <source>
        <dbReference type="ARBA" id="ARBA00022747"/>
    </source>
</evidence>
<proteinExistence type="inferred from homology"/>
<keyword evidence="3" id="KW-0238">DNA-binding</keyword>
<gene>
    <name evidence="5" type="ORF">SAMN04487977_101184</name>
</gene>
<dbReference type="Pfam" id="PF01420">
    <property type="entry name" value="Methylase_S"/>
    <property type="match status" value="1"/>
</dbReference>
<dbReference type="Gene3D" id="3.90.220.20">
    <property type="entry name" value="DNA methylase specificity domains"/>
    <property type="match status" value="1"/>
</dbReference>